<reference evidence="1" key="1">
    <citation type="journal article" date="2011" name="Genome Biol.">
        <title>The draft genome of the carcinogenic human liver fluke Clonorchis sinensis.</title>
        <authorList>
            <person name="Wang X."/>
            <person name="Chen W."/>
            <person name="Huang Y."/>
            <person name="Sun J."/>
            <person name="Men J."/>
            <person name="Liu H."/>
            <person name="Luo F."/>
            <person name="Guo L."/>
            <person name="Lv X."/>
            <person name="Deng C."/>
            <person name="Zhou C."/>
            <person name="Fan Y."/>
            <person name="Li X."/>
            <person name="Huang L."/>
            <person name="Hu Y."/>
            <person name="Liang C."/>
            <person name="Hu X."/>
            <person name="Xu J."/>
            <person name="Yu X."/>
        </authorList>
    </citation>
    <scope>NUCLEOTIDE SEQUENCE [LARGE SCALE GENOMIC DNA]</scope>
    <source>
        <strain evidence="1">Henan</strain>
    </source>
</reference>
<accession>G7Y8G7</accession>
<gene>
    <name evidence="1" type="ORF">CLF_102761</name>
</gene>
<name>G7Y8G7_CLOSI</name>
<evidence type="ECO:0000313" key="1">
    <source>
        <dbReference type="EMBL" id="GAA49252.1"/>
    </source>
</evidence>
<dbReference type="AlphaFoldDB" id="G7Y8G7"/>
<evidence type="ECO:0000313" key="2">
    <source>
        <dbReference type="Proteomes" id="UP000008909"/>
    </source>
</evidence>
<protein>
    <submittedName>
        <fullName evidence="1">Uncharacterized protein</fullName>
    </submittedName>
</protein>
<proteinExistence type="predicted"/>
<reference key="2">
    <citation type="submission" date="2011-10" db="EMBL/GenBank/DDBJ databases">
        <title>The genome and transcriptome sequence of Clonorchis sinensis provide insights into the carcinogenic liver fluke.</title>
        <authorList>
            <person name="Wang X."/>
            <person name="Huang Y."/>
            <person name="Chen W."/>
            <person name="Liu H."/>
            <person name="Guo L."/>
            <person name="Chen Y."/>
            <person name="Luo F."/>
            <person name="Zhou W."/>
            <person name="Sun J."/>
            <person name="Mao Q."/>
            <person name="Liang P."/>
            <person name="Zhou C."/>
            <person name="Tian Y."/>
            <person name="Men J."/>
            <person name="Lv X."/>
            <person name="Huang L."/>
            <person name="Zhou J."/>
            <person name="Hu Y."/>
            <person name="Li R."/>
            <person name="Zhang F."/>
            <person name="Lei H."/>
            <person name="Li X."/>
            <person name="Hu X."/>
            <person name="Liang C."/>
            <person name="Xu J."/>
            <person name="Wu Z."/>
            <person name="Yu X."/>
        </authorList>
    </citation>
    <scope>NUCLEOTIDE SEQUENCE</scope>
    <source>
        <strain>Henan</strain>
    </source>
</reference>
<dbReference type="Proteomes" id="UP000008909">
    <property type="component" value="Unassembled WGS sequence"/>
</dbReference>
<dbReference type="EMBL" id="DF142943">
    <property type="protein sequence ID" value="GAA49252.1"/>
    <property type="molecule type" value="Genomic_DNA"/>
</dbReference>
<keyword evidence="2" id="KW-1185">Reference proteome</keyword>
<sequence>MEVSRFIVRNIRHTVYNNAMECSGYASRLELTVWRFVYFCDPLRYTEEGHFDIRSFSSKVVVTSVDVTTPPPHLSSLQVFSGKSFIFPFQLRHWHDHETASNVHGVETLRGRPLTDIEYVNDVTLPGADTIAMQTILNNLNNSASRFDMPTSNTMAPTVASTYSSSYIAGDTDDAAANRCQLHSQLISIQIIITIDSITLVFNIDASLPYNHDLFDSLIVNKIIKIDGEET</sequence>
<organism evidence="1 2">
    <name type="scientific">Clonorchis sinensis</name>
    <name type="common">Chinese liver fluke</name>
    <dbReference type="NCBI Taxonomy" id="79923"/>
    <lineage>
        <taxon>Eukaryota</taxon>
        <taxon>Metazoa</taxon>
        <taxon>Spiralia</taxon>
        <taxon>Lophotrochozoa</taxon>
        <taxon>Platyhelminthes</taxon>
        <taxon>Trematoda</taxon>
        <taxon>Digenea</taxon>
        <taxon>Opisthorchiida</taxon>
        <taxon>Opisthorchiata</taxon>
        <taxon>Opisthorchiidae</taxon>
        <taxon>Clonorchis</taxon>
    </lineage>
</organism>